<reference evidence="1" key="1">
    <citation type="journal article" date="2014" name="Front. Microbiol.">
        <title>High frequency of phylogenetically diverse reductive dehalogenase-homologous genes in deep subseafloor sedimentary metagenomes.</title>
        <authorList>
            <person name="Kawai M."/>
            <person name="Futagami T."/>
            <person name="Toyoda A."/>
            <person name="Takaki Y."/>
            <person name="Nishi S."/>
            <person name="Hori S."/>
            <person name="Arai W."/>
            <person name="Tsubouchi T."/>
            <person name="Morono Y."/>
            <person name="Uchiyama I."/>
            <person name="Ito T."/>
            <person name="Fujiyama A."/>
            <person name="Inagaki F."/>
            <person name="Takami H."/>
        </authorList>
    </citation>
    <scope>NUCLEOTIDE SEQUENCE</scope>
    <source>
        <strain evidence="1">Expedition CK06-06</strain>
    </source>
</reference>
<protein>
    <submittedName>
        <fullName evidence="1">Uncharacterized protein</fullName>
    </submittedName>
</protein>
<dbReference type="EMBL" id="BARW01005756">
    <property type="protein sequence ID" value="GAI82910.1"/>
    <property type="molecule type" value="Genomic_DNA"/>
</dbReference>
<sequence length="63" mass="7157">MSSYLNTLHNPDRFVKQGDCQVTGRPLFVRLFPELSVAALKFNLDKELALWYELRAINVTGCG</sequence>
<organism evidence="1">
    <name type="scientific">marine sediment metagenome</name>
    <dbReference type="NCBI Taxonomy" id="412755"/>
    <lineage>
        <taxon>unclassified sequences</taxon>
        <taxon>metagenomes</taxon>
        <taxon>ecological metagenomes</taxon>
    </lineage>
</organism>
<feature type="non-terminal residue" evidence="1">
    <location>
        <position position="63"/>
    </location>
</feature>
<dbReference type="AlphaFoldDB" id="X1T5P8"/>
<gene>
    <name evidence="1" type="ORF">S12H4_12257</name>
</gene>
<evidence type="ECO:0000313" key="1">
    <source>
        <dbReference type="EMBL" id="GAI82910.1"/>
    </source>
</evidence>
<accession>X1T5P8</accession>
<proteinExistence type="predicted"/>
<comment type="caution">
    <text evidence="1">The sequence shown here is derived from an EMBL/GenBank/DDBJ whole genome shotgun (WGS) entry which is preliminary data.</text>
</comment>
<name>X1T5P8_9ZZZZ</name>